<dbReference type="EMBL" id="BONJ01000028">
    <property type="protein sequence ID" value="GIG16687.1"/>
    <property type="molecule type" value="Genomic_DNA"/>
</dbReference>
<accession>A0A8J3LCP8</accession>
<name>A0A8J3LCP8_9ACTN</name>
<gene>
    <name evidence="1" type="ORF">Cme02nite_50190</name>
</gene>
<sequence>MYHVFSGPVSGNVWETYWGGPHTKTNYIVSSSGAPVTALDFEITR</sequence>
<organism evidence="1 2">
    <name type="scientific">Catellatospora methionotrophica</name>
    <dbReference type="NCBI Taxonomy" id="121620"/>
    <lineage>
        <taxon>Bacteria</taxon>
        <taxon>Bacillati</taxon>
        <taxon>Actinomycetota</taxon>
        <taxon>Actinomycetes</taxon>
        <taxon>Micromonosporales</taxon>
        <taxon>Micromonosporaceae</taxon>
        <taxon>Catellatospora</taxon>
    </lineage>
</organism>
<reference evidence="1" key="1">
    <citation type="submission" date="2021-01" db="EMBL/GenBank/DDBJ databases">
        <title>Whole genome shotgun sequence of Catellatospora methionotrophica NBRC 14553.</title>
        <authorList>
            <person name="Komaki H."/>
            <person name="Tamura T."/>
        </authorList>
    </citation>
    <scope>NUCLEOTIDE SEQUENCE</scope>
    <source>
        <strain evidence="1">NBRC 14553</strain>
    </source>
</reference>
<evidence type="ECO:0000313" key="1">
    <source>
        <dbReference type="EMBL" id="GIG16687.1"/>
    </source>
</evidence>
<keyword evidence="2" id="KW-1185">Reference proteome</keyword>
<protein>
    <submittedName>
        <fullName evidence="1">Uncharacterized protein</fullName>
    </submittedName>
</protein>
<comment type="caution">
    <text evidence="1">The sequence shown here is derived from an EMBL/GenBank/DDBJ whole genome shotgun (WGS) entry which is preliminary data.</text>
</comment>
<dbReference type="AlphaFoldDB" id="A0A8J3LCP8"/>
<evidence type="ECO:0000313" key="2">
    <source>
        <dbReference type="Proteomes" id="UP000660339"/>
    </source>
</evidence>
<dbReference type="Proteomes" id="UP000660339">
    <property type="component" value="Unassembled WGS sequence"/>
</dbReference>
<proteinExistence type="predicted"/>